<dbReference type="InterPro" id="IPR011893">
    <property type="entry name" value="Selenoprotein_Rdx-typ"/>
</dbReference>
<keyword evidence="2" id="KW-0676">Redox-active center</keyword>
<feature type="compositionally biased region" description="Basic and acidic residues" evidence="3">
    <location>
        <begin position="142"/>
        <end position="171"/>
    </location>
</feature>
<dbReference type="GeneID" id="100209879"/>
<keyword evidence="1" id="KW-0732">Signal</keyword>
<dbReference type="NCBIfam" id="TIGR02174">
    <property type="entry name" value="CXXU_selWTH"/>
    <property type="match status" value="1"/>
</dbReference>
<evidence type="ECO:0000313" key="4">
    <source>
        <dbReference type="Proteomes" id="UP001652625"/>
    </source>
</evidence>
<protein>
    <submittedName>
        <fullName evidence="5">Thioredoxin reductase-like selenoprotein T isoform X2</fullName>
    </submittedName>
</protein>
<proteinExistence type="predicted"/>
<dbReference type="Proteomes" id="UP001652625">
    <property type="component" value="Chromosome 01"/>
</dbReference>
<dbReference type="PANTHER" id="PTHR13544">
    <property type="entry name" value="SELENOPROTEIN T"/>
    <property type="match status" value="1"/>
</dbReference>
<keyword evidence="4" id="KW-1185">Reference proteome</keyword>
<evidence type="ECO:0000256" key="3">
    <source>
        <dbReference type="SAM" id="MobiDB-lite"/>
    </source>
</evidence>
<sequence length="185" mass="21591">GYRRVFEEYAHVVQQRYPHLSISGNNYPAPKVNNYIAKASNILKWSALAIITLGERVSFWQNLNIPNPPEIYQWTQNHKIMSCVGVFFIGNTIENGLLQTGAFEIYFNDVLIWSKLKTQKLPSVEELLLRIKNNMDDKKMSFQEDKFESPISNDREHKKSGEFDEFDKNDFGSENTVDLNNQYEF</sequence>
<dbReference type="PANTHER" id="PTHR13544:SF0">
    <property type="entry name" value="THIOREDOXIN REDUCTASE-LIKE SELENOPROTEIN T"/>
    <property type="match status" value="1"/>
</dbReference>
<feature type="non-terminal residue" evidence="5">
    <location>
        <position position="1"/>
    </location>
</feature>
<evidence type="ECO:0000256" key="1">
    <source>
        <dbReference type="ARBA" id="ARBA00022729"/>
    </source>
</evidence>
<feature type="compositionally biased region" description="Polar residues" evidence="3">
    <location>
        <begin position="172"/>
        <end position="185"/>
    </location>
</feature>
<evidence type="ECO:0000256" key="2">
    <source>
        <dbReference type="ARBA" id="ARBA00023284"/>
    </source>
</evidence>
<reference evidence="5" key="2">
    <citation type="submission" date="2025-08" db="UniProtKB">
        <authorList>
            <consortium name="RefSeq"/>
        </authorList>
    </citation>
    <scope>IDENTIFICATION</scope>
</reference>
<dbReference type="RefSeq" id="XP_065644599.1">
    <property type="nucleotide sequence ID" value="XM_065788527.1"/>
</dbReference>
<gene>
    <name evidence="5" type="primary">LOC100209879</name>
</gene>
<feature type="region of interest" description="Disordered" evidence="3">
    <location>
        <begin position="142"/>
        <end position="185"/>
    </location>
</feature>
<dbReference type="Gene3D" id="3.40.30.10">
    <property type="entry name" value="Glutaredoxin"/>
    <property type="match status" value="1"/>
</dbReference>
<dbReference type="InterPro" id="IPR036249">
    <property type="entry name" value="Thioredoxin-like_sf"/>
</dbReference>
<name>A0ABM4B6X7_HYDVU</name>
<accession>A0ABM4B6X7</accession>
<dbReference type="SUPFAM" id="SSF52833">
    <property type="entry name" value="Thioredoxin-like"/>
    <property type="match status" value="1"/>
</dbReference>
<dbReference type="Pfam" id="PF10262">
    <property type="entry name" value="Rdx"/>
    <property type="match status" value="1"/>
</dbReference>
<evidence type="ECO:0000313" key="5">
    <source>
        <dbReference type="RefSeq" id="XP_065644599.1"/>
    </source>
</evidence>
<reference evidence="4" key="1">
    <citation type="submission" date="2025-05" db="UniProtKB">
        <authorList>
            <consortium name="RefSeq"/>
        </authorList>
    </citation>
    <scope>NUCLEOTIDE SEQUENCE [LARGE SCALE GENOMIC DNA]</scope>
</reference>
<dbReference type="InterPro" id="IPR019389">
    <property type="entry name" value="Selenoprotein_T"/>
</dbReference>
<organism evidence="4 5">
    <name type="scientific">Hydra vulgaris</name>
    <name type="common">Hydra</name>
    <name type="synonym">Hydra attenuata</name>
    <dbReference type="NCBI Taxonomy" id="6087"/>
    <lineage>
        <taxon>Eukaryota</taxon>
        <taxon>Metazoa</taxon>
        <taxon>Cnidaria</taxon>
        <taxon>Hydrozoa</taxon>
        <taxon>Hydroidolina</taxon>
        <taxon>Anthoathecata</taxon>
        <taxon>Aplanulata</taxon>
        <taxon>Hydridae</taxon>
        <taxon>Hydra</taxon>
    </lineage>
</organism>